<organism evidence="9 10">
    <name type="scientific">Candidatus Ruania gallistercoris</name>
    <dbReference type="NCBI Taxonomy" id="2838746"/>
    <lineage>
        <taxon>Bacteria</taxon>
        <taxon>Bacillati</taxon>
        <taxon>Actinomycetota</taxon>
        <taxon>Actinomycetes</taxon>
        <taxon>Micrococcales</taxon>
        <taxon>Ruaniaceae</taxon>
        <taxon>Ruania</taxon>
    </lineage>
</organism>
<feature type="active site" evidence="4">
    <location>
        <position position="333"/>
    </location>
</feature>
<dbReference type="InterPro" id="IPR008929">
    <property type="entry name" value="Chondroitin_lyas"/>
</dbReference>
<feature type="domain" description="Polysaccharide lyase family 8 central" evidence="6">
    <location>
        <begin position="418"/>
        <end position="719"/>
    </location>
</feature>
<evidence type="ECO:0000256" key="2">
    <source>
        <dbReference type="ARBA" id="ARBA00022729"/>
    </source>
</evidence>
<evidence type="ECO:0000259" key="7">
    <source>
        <dbReference type="Pfam" id="PF02884"/>
    </source>
</evidence>
<evidence type="ECO:0000259" key="6">
    <source>
        <dbReference type="Pfam" id="PF02278"/>
    </source>
</evidence>
<feature type="active site" evidence="4">
    <location>
        <position position="270"/>
    </location>
</feature>
<feature type="domain" description="Polysaccharide lyase 8 N-terminal alpha-helical" evidence="8">
    <location>
        <begin position="50"/>
        <end position="371"/>
    </location>
</feature>
<evidence type="ECO:0000256" key="5">
    <source>
        <dbReference type="SAM" id="MobiDB-lite"/>
    </source>
</evidence>
<dbReference type="InterPro" id="IPR011013">
    <property type="entry name" value="Gal_mutarotase_sf_dom"/>
</dbReference>
<dbReference type="PANTHER" id="PTHR38481">
    <property type="entry name" value="HYALURONATE LYASE"/>
    <property type="match status" value="1"/>
</dbReference>
<evidence type="ECO:0000313" key="10">
    <source>
        <dbReference type="Proteomes" id="UP000824037"/>
    </source>
</evidence>
<dbReference type="InterPro" id="IPR003159">
    <property type="entry name" value="Lyase_8_central_dom"/>
</dbReference>
<dbReference type="EMBL" id="DXBY01000114">
    <property type="protein sequence ID" value="HIZ35487.1"/>
    <property type="molecule type" value="Genomic_DNA"/>
</dbReference>
<dbReference type="InterPro" id="IPR038970">
    <property type="entry name" value="Lyase_8"/>
</dbReference>
<keyword evidence="3" id="KW-0456">Lyase</keyword>
<dbReference type="Pfam" id="PF08124">
    <property type="entry name" value="Lyase_8_N"/>
    <property type="match status" value="1"/>
</dbReference>
<dbReference type="InterPro" id="IPR014718">
    <property type="entry name" value="GH-type_carb-bd"/>
</dbReference>
<dbReference type="AlphaFoldDB" id="A0A9D2EDN2"/>
<dbReference type="GO" id="GO:0005576">
    <property type="term" value="C:extracellular region"/>
    <property type="evidence" value="ECO:0007669"/>
    <property type="project" value="InterPro"/>
</dbReference>
<dbReference type="Pfam" id="PF02884">
    <property type="entry name" value="Lyase_8_C"/>
    <property type="match status" value="1"/>
</dbReference>
<keyword evidence="2" id="KW-0732">Signal</keyword>
<evidence type="ECO:0000256" key="4">
    <source>
        <dbReference type="PIRSR" id="PIRSR638970-1"/>
    </source>
</evidence>
<evidence type="ECO:0000313" key="9">
    <source>
        <dbReference type="EMBL" id="HIZ35487.1"/>
    </source>
</evidence>
<name>A0A9D2EDN2_9MICO</name>
<dbReference type="InterPro" id="IPR011071">
    <property type="entry name" value="Lyase_8-like_C"/>
</dbReference>
<dbReference type="SUPFAM" id="SSF49863">
    <property type="entry name" value="Hyaluronate lyase-like, C-terminal domain"/>
    <property type="match status" value="1"/>
</dbReference>
<dbReference type="SUPFAM" id="SSF48230">
    <property type="entry name" value="Chondroitin AC/alginate lyase"/>
    <property type="match status" value="1"/>
</dbReference>
<evidence type="ECO:0000256" key="3">
    <source>
        <dbReference type="ARBA" id="ARBA00023239"/>
    </source>
</evidence>
<dbReference type="Gene3D" id="2.70.98.10">
    <property type="match status" value="1"/>
</dbReference>
<dbReference type="SUPFAM" id="SSF74650">
    <property type="entry name" value="Galactose mutarotase-like"/>
    <property type="match status" value="1"/>
</dbReference>
<dbReference type="Gene3D" id="1.50.10.100">
    <property type="entry name" value="Chondroitin AC/alginate lyase"/>
    <property type="match status" value="1"/>
</dbReference>
<protein>
    <submittedName>
        <fullName evidence="9">Silent information regulator protein Sir2</fullName>
    </submittedName>
</protein>
<dbReference type="GO" id="GO:0030246">
    <property type="term" value="F:carbohydrate binding"/>
    <property type="evidence" value="ECO:0007669"/>
    <property type="project" value="InterPro"/>
</dbReference>
<sequence length="847" mass="91523">MAAALPKPQIAFASGPGATGSGGGAPAADEGVLLANIVAGLAGTEETNAVEAVQPKLNDLHETATANLDEQIADPTTELFPGRELGSDDGNLETTYQKLYEIAVATAMPVPEGATVPADLYQNAEARQQVIDGLRWLYDTFFSHTESGYYGNWYNWEIGIPTHVSRTLALLQEDVAAADPELAQQYVDTMDAYLRNGKDGDVDLDSRFHTGANLADITTNRIVQGAVLGEGERITKAISDQLTVYQVIDPYRLQHGVTDGFYADGSFIMHSSVAYTGSYGIGLLERVTTTIGMLDGTDYPTEPGLQDRINTWLATSFAPVIVEGWMMEIIKGRAVSRTATGYRNATAVVESVVALSRFAAQESAADLAGYIAYLHGIEQMDISPSSFANPANIVAYTETVADPEVTPENLVPAEATFAYNAMDRHVHHRPGFTFALARSSERVSKYEYMSGENLRPWFQGDGAHYLYLTGDDQTEAFGVDYFTAVDAHRLAGVTAPVQDRQTIPELYGELFYDNEAAGFTPSSVKQNLYVYFPLGTNAYSGGTTLGTYAVAGMQQADDAAYVAKQNGELPEDFVVYPNSRSSRSWFMFDEEIVVLASGITDEHERGTVTTVDARIGDPGDEVRIDGGTRTGDAVTGPGTVSDLAWLHYANGTRGTAVGYVFYTDHELEVRLAEVERGRDHVRTSNSDTPITKRVFDVSATRAASADPGAMAYAIVPGADAEALPAYADAGPEIILHSEDVHAVRHPELDVFAVNTFTEGEHEVENVTIDGPASVLARSEGRGTTIAVSDPTFSRETVSVTIRGRRPILEADPEVTVHRERGGTRLEFRTHEAYGKTFTVTLRGRGIA</sequence>
<comment type="similarity">
    <text evidence="1">Belongs to the polysaccharide lyase 8 family.</text>
</comment>
<proteinExistence type="inferred from homology"/>
<dbReference type="Gene3D" id="2.60.220.10">
    <property type="entry name" value="Polysaccharide lyase family 8-like, C-terminal"/>
    <property type="match status" value="1"/>
</dbReference>
<dbReference type="InterPro" id="IPR012970">
    <property type="entry name" value="Lyase_8_alpha_N"/>
</dbReference>
<dbReference type="GO" id="GO:0016837">
    <property type="term" value="F:carbon-oxygen lyase activity, acting on polysaccharides"/>
    <property type="evidence" value="ECO:0007669"/>
    <property type="project" value="UniProtKB-ARBA"/>
</dbReference>
<evidence type="ECO:0000256" key="1">
    <source>
        <dbReference type="ARBA" id="ARBA00006699"/>
    </source>
</evidence>
<feature type="region of interest" description="Disordered" evidence="5">
    <location>
        <begin position="1"/>
        <end position="25"/>
    </location>
</feature>
<comment type="caution">
    <text evidence="9">The sequence shown here is derived from an EMBL/GenBank/DDBJ whole genome shotgun (WGS) entry which is preliminary data.</text>
</comment>
<feature type="domain" description="Polysaccharide lyase family 8 C-terminal" evidence="7">
    <location>
        <begin position="733"/>
        <end position="797"/>
    </location>
</feature>
<accession>A0A9D2EDN2</accession>
<feature type="active site" evidence="4">
    <location>
        <position position="279"/>
    </location>
</feature>
<dbReference type="InterPro" id="IPR004103">
    <property type="entry name" value="Lyase_8_C"/>
</dbReference>
<reference evidence="9" key="2">
    <citation type="submission" date="2021-04" db="EMBL/GenBank/DDBJ databases">
        <authorList>
            <person name="Gilroy R."/>
        </authorList>
    </citation>
    <scope>NUCLEOTIDE SEQUENCE</scope>
    <source>
        <strain evidence="9">ChiGjej4B4-7305</strain>
    </source>
</reference>
<dbReference type="GO" id="GO:0005975">
    <property type="term" value="P:carbohydrate metabolic process"/>
    <property type="evidence" value="ECO:0007669"/>
    <property type="project" value="InterPro"/>
</dbReference>
<dbReference type="Proteomes" id="UP000824037">
    <property type="component" value="Unassembled WGS sequence"/>
</dbReference>
<reference evidence="9" key="1">
    <citation type="journal article" date="2021" name="PeerJ">
        <title>Extensive microbial diversity within the chicken gut microbiome revealed by metagenomics and culture.</title>
        <authorList>
            <person name="Gilroy R."/>
            <person name="Ravi A."/>
            <person name="Getino M."/>
            <person name="Pursley I."/>
            <person name="Horton D.L."/>
            <person name="Alikhan N.F."/>
            <person name="Baker D."/>
            <person name="Gharbi K."/>
            <person name="Hall N."/>
            <person name="Watson M."/>
            <person name="Adriaenssens E.M."/>
            <person name="Foster-Nyarko E."/>
            <person name="Jarju S."/>
            <person name="Secka A."/>
            <person name="Antonio M."/>
            <person name="Oren A."/>
            <person name="Chaudhuri R.R."/>
            <person name="La Ragione R."/>
            <person name="Hildebrand F."/>
            <person name="Pallen M.J."/>
        </authorList>
    </citation>
    <scope>NUCLEOTIDE SEQUENCE</scope>
    <source>
        <strain evidence="9">ChiGjej4B4-7305</strain>
    </source>
</reference>
<dbReference type="PANTHER" id="PTHR38481:SF1">
    <property type="entry name" value="HYALURONATE LYASE"/>
    <property type="match status" value="1"/>
</dbReference>
<evidence type="ECO:0000259" key="8">
    <source>
        <dbReference type="Pfam" id="PF08124"/>
    </source>
</evidence>
<dbReference type="Pfam" id="PF02278">
    <property type="entry name" value="Lyase_8"/>
    <property type="match status" value="1"/>
</dbReference>
<gene>
    <name evidence="9" type="ORF">H9815_06890</name>
</gene>